<evidence type="ECO:0000256" key="1">
    <source>
        <dbReference type="SAM" id="MobiDB-lite"/>
    </source>
</evidence>
<evidence type="ECO:0000313" key="3">
    <source>
        <dbReference type="Proteomes" id="UP000295781"/>
    </source>
</evidence>
<sequence>MPLSTKKTSIGLSNNSRPKNKNKRHHWKRYRGQGKSHHG</sequence>
<proteinExistence type="predicted"/>
<feature type="compositionally biased region" description="Polar residues" evidence="1">
    <location>
        <begin position="1"/>
        <end position="12"/>
    </location>
</feature>
<organism evidence="2 3">
    <name type="scientific">Sorangium cellulosum</name>
    <name type="common">Polyangium cellulosum</name>
    <dbReference type="NCBI Taxonomy" id="56"/>
    <lineage>
        <taxon>Bacteria</taxon>
        <taxon>Pseudomonadati</taxon>
        <taxon>Myxococcota</taxon>
        <taxon>Polyangia</taxon>
        <taxon>Polyangiales</taxon>
        <taxon>Polyangiaceae</taxon>
        <taxon>Sorangium</taxon>
    </lineage>
</organism>
<dbReference type="EMBL" id="CP012670">
    <property type="protein sequence ID" value="AUX20813.1"/>
    <property type="molecule type" value="Genomic_DNA"/>
</dbReference>
<dbReference type="Proteomes" id="UP000295781">
    <property type="component" value="Chromosome"/>
</dbReference>
<dbReference type="AlphaFoldDB" id="A0A4P2PWG4"/>
<evidence type="ECO:0000313" key="2">
    <source>
        <dbReference type="EMBL" id="AUX20813.1"/>
    </source>
</evidence>
<accession>A0A4P2PWG4</accession>
<protein>
    <submittedName>
        <fullName evidence="2">Uncharacterized protein</fullName>
    </submittedName>
</protein>
<reference evidence="2 3" key="1">
    <citation type="submission" date="2015-09" db="EMBL/GenBank/DDBJ databases">
        <title>Sorangium comparison.</title>
        <authorList>
            <person name="Zaburannyi N."/>
            <person name="Bunk B."/>
            <person name="Overmann J."/>
            <person name="Mueller R."/>
        </authorList>
    </citation>
    <scope>NUCLEOTIDE SEQUENCE [LARGE SCALE GENOMIC DNA]</scope>
    <source>
        <strain evidence="2 3">So ceGT47</strain>
    </source>
</reference>
<feature type="region of interest" description="Disordered" evidence="1">
    <location>
        <begin position="1"/>
        <end position="39"/>
    </location>
</feature>
<gene>
    <name evidence="2" type="ORF">SOCEGT47_012870</name>
</gene>
<feature type="compositionally biased region" description="Basic residues" evidence="1">
    <location>
        <begin position="18"/>
        <end position="39"/>
    </location>
</feature>
<name>A0A4P2PWG4_SORCE</name>